<dbReference type="GO" id="GO:0005829">
    <property type="term" value="C:cytosol"/>
    <property type="evidence" value="ECO:0007669"/>
    <property type="project" value="TreeGrafter"/>
</dbReference>
<gene>
    <name evidence="4" type="primary">btbd6_0</name>
    <name evidence="3" type="synonym">btbd6_1</name>
    <name evidence="3" type="ORF">g.46977</name>
    <name evidence="4" type="ORF">g.46990</name>
</gene>
<dbReference type="GO" id="GO:0022008">
    <property type="term" value="P:neurogenesis"/>
    <property type="evidence" value="ECO:0007669"/>
    <property type="project" value="TreeGrafter"/>
</dbReference>
<dbReference type="GeneID" id="105210291"/>
<dbReference type="SMART" id="SM00225">
    <property type="entry name" value="BTB"/>
    <property type="match status" value="1"/>
</dbReference>
<feature type="region of interest" description="Disordered" evidence="1">
    <location>
        <begin position="355"/>
        <end position="379"/>
    </location>
</feature>
<dbReference type="PANTHER" id="PTHR45774:SF4">
    <property type="entry name" value="AXUNDEAD, ISOFORM F"/>
    <property type="match status" value="1"/>
</dbReference>
<reference evidence="4" key="2">
    <citation type="journal article" date="2015" name="Gigascience">
        <title>Reconstructing a comprehensive transcriptome assembly of a white-pupal translocated strain of the pest fruit fly Bactrocera cucurbitae.</title>
        <authorList>
            <person name="Sim S.B."/>
            <person name="Calla B."/>
            <person name="Hall B."/>
            <person name="DeRego T."/>
            <person name="Geib S.M."/>
        </authorList>
    </citation>
    <scope>NUCLEOTIDE SEQUENCE</scope>
</reference>
<dbReference type="InterPro" id="IPR000210">
    <property type="entry name" value="BTB/POZ_dom"/>
</dbReference>
<name>A0A0A1X7C6_ZEUCU</name>
<feature type="domain" description="BTB" evidence="2">
    <location>
        <begin position="52"/>
        <end position="118"/>
    </location>
</feature>
<dbReference type="SUPFAM" id="SSF54695">
    <property type="entry name" value="POZ domain"/>
    <property type="match status" value="1"/>
</dbReference>
<evidence type="ECO:0000313" key="3">
    <source>
        <dbReference type="EMBL" id="JAD00155.1"/>
    </source>
</evidence>
<dbReference type="Pfam" id="PF00651">
    <property type="entry name" value="BTB"/>
    <property type="match status" value="1"/>
</dbReference>
<dbReference type="EMBL" id="GBXI01007521">
    <property type="protein sequence ID" value="JAD06771.1"/>
    <property type="molecule type" value="Transcribed_RNA"/>
</dbReference>
<dbReference type="AlphaFoldDB" id="A0A0A1X7C6"/>
<dbReference type="Gene3D" id="3.30.710.10">
    <property type="entry name" value="Potassium Channel Kv1.1, Chain A"/>
    <property type="match status" value="1"/>
</dbReference>
<dbReference type="PANTHER" id="PTHR45774">
    <property type="entry name" value="BTB/POZ DOMAIN-CONTAINING"/>
    <property type="match status" value="1"/>
</dbReference>
<reference evidence="4" key="1">
    <citation type="submission" date="2014-11" db="EMBL/GenBank/DDBJ databases">
        <authorList>
            <person name="Geib S."/>
        </authorList>
    </citation>
    <scope>NUCLEOTIDE SEQUENCE</scope>
</reference>
<proteinExistence type="predicted"/>
<protein>
    <submittedName>
        <fullName evidence="4">BTB/POZ domain-containing protein 6</fullName>
    </submittedName>
</protein>
<evidence type="ECO:0000259" key="2">
    <source>
        <dbReference type="PROSITE" id="PS50097"/>
    </source>
</evidence>
<dbReference type="OrthoDB" id="624345at2759"/>
<evidence type="ECO:0000256" key="1">
    <source>
        <dbReference type="SAM" id="MobiDB-lite"/>
    </source>
</evidence>
<feature type="compositionally biased region" description="Acidic residues" evidence="1">
    <location>
        <begin position="367"/>
        <end position="376"/>
    </location>
</feature>
<dbReference type="EMBL" id="GBXI01014137">
    <property type="protein sequence ID" value="JAD00155.1"/>
    <property type="molecule type" value="Transcribed_RNA"/>
</dbReference>
<organism evidence="4">
    <name type="scientific">Zeugodacus cucurbitae</name>
    <name type="common">Melon fruit fly</name>
    <name type="synonym">Bactrocera cucurbitae</name>
    <dbReference type="NCBI Taxonomy" id="28588"/>
    <lineage>
        <taxon>Eukaryota</taxon>
        <taxon>Metazoa</taxon>
        <taxon>Ecdysozoa</taxon>
        <taxon>Arthropoda</taxon>
        <taxon>Hexapoda</taxon>
        <taxon>Insecta</taxon>
        <taxon>Pterygota</taxon>
        <taxon>Neoptera</taxon>
        <taxon>Endopterygota</taxon>
        <taxon>Diptera</taxon>
        <taxon>Brachycera</taxon>
        <taxon>Muscomorpha</taxon>
        <taxon>Tephritoidea</taxon>
        <taxon>Tephritidae</taxon>
        <taxon>Zeugodacus</taxon>
        <taxon>Zeugodacus</taxon>
    </lineage>
</organism>
<dbReference type="CDD" id="cd18186">
    <property type="entry name" value="BTB_POZ_ZBTB_KLHL-like"/>
    <property type="match status" value="1"/>
</dbReference>
<sequence length="469" mass="53601">MNSIFLPSYSQPVPPPPQTKSVQLAHQLMDNAAMAAQFSRRFEQLLRSEKFYDCVFHIAGAQLKCHKLILSTASPVFEAMFYGPLREQQQEIEILDISAETFQLLLNYIYAGVIDFEALTLEEAIELYYCAEKYLVTDLTTSCLLAIARKLRYNNILPALELCVCMDLRDLLNVCMSFFSRCCINNPQYMTTHKNHYVHVSKDCIKAIIAANKSEKTSKQLLWFVYEWCQRECHELGLQQEDCALIINDLQLPVSGVECEDHALKSSQQHKQQCHAIERSYYKACRPFIVDQDTHEWVVYVKCNRFIALRGLVICSRLTPNISPLAHYAFNIPSEYCENLQIEIIAPAVNANEQRLEQSGSGGGSDGEGEGDESDQEPNAANNMETVLWQHFVTKQLTRYNCDMNIEWGDGLLLTPDIEYKIRLLWRTDAYGSEYPCSLQSDFVDGIRFRDVPTQTGSIVKGLRFTNLV</sequence>
<evidence type="ECO:0000313" key="4">
    <source>
        <dbReference type="EMBL" id="JAD06771.1"/>
    </source>
</evidence>
<dbReference type="InterPro" id="IPR011333">
    <property type="entry name" value="SKP1/BTB/POZ_sf"/>
</dbReference>
<accession>A0A0A1X7C6</accession>
<dbReference type="PROSITE" id="PS50097">
    <property type="entry name" value="BTB"/>
    <property type="match status" value="1"/>
</dbReference>